<reference evidence="1 2" key="1">
    <citation type="submission" date="2019-10" db="EMBL/GenBank/DDBJ databases">
        <title>Description of Paenibacillus terricola sp. nov.</title>
        <authorList>
            <person name="Carlier A."/>
            <person name="Qi S."/>
        </authorList>
    </citation>
    <scope>NUCLEOTIDE SEQUENCE [LARGE SCALE GENOMIC DNA]</scope>
    <source>
        <strain evidence="1 2">LMG 31459</strain>
    </source>
</reference>
<dbReference type="Proteomes" id="UP000596857">
    <property type="component" value="Unassembled WGS sequence"/>
</dbReference>
<evidence type="ECO:0000313" key="1">
    <source>
        <dbReference type="EMBL" id="NOU80610.1"/>
    </source>
</evidence>
<keyword evidence="2" id="KW-1185">Reference proteome</keyword>
<protein>
    <submittedName>
        <fullName evidence="1">Uncharacterized protein</fullName>
    </submittedName>
</protein>
<accession>A0ABX1YHV4</accession>
<sequence>MNNRYNTADHRADVALPDSERTDKPIKFRATKDIYWDDWGHMRRVFVKGRIYEGVKHSSGNISGYSPYYDVSDGLDPGEYELV</sequence>
<gene>
    <name evidence="1" type="ORF">GC101_17235</name>
</gene>
<dbReference type="EMBL" id="WHOB01000051">
    <property type="protein sequence ID" value="NOU80610.1"/>
    <property type="molecule type" value="Genomic_DNA"/>
</dbReference>
<dbReference type="RefSeq" id="WP_171718227.1">
    <property type="nucleotide sequence ID" value="NZ_WHOB01000051.1"/>
</dbReference>
<organism evidence="1 2">
    <name type="scientific">Paenibacillus phytohabitans</name>
    <dbReference type="NCBI Taxonomy" id="2654978"/>
    <lineage>
        <taxon>Bacteria</taxon>
        <taxon>Bacillati</taxon>
        <taxon>Bacillota</taxon>
        <taxon>Bacilli</taxon>
        <taxon>Bacillales</taxon>
        <taxon>Paenibacillaceae</taxon>
        <taxon>Paenibacillus</taxon>
    </lineage>
</organism>
<evidence type="ECO:0000313" key="2">
    <source>
        <dbReference type="Proteomes" id="UP000596857"/>
    </source>
</evidence>
<name>A0ABX1YHV4_9BACL</name>
<proteinExistence type="predicted"/>
<comment type="caution">
    <text evidence="1">The sequence shown here is derived from an EMBL/GenBank/DDBJ whole genome shotgun (WGS) entry which is preliminary data.</text>
</comment>